<dbReference type="InterPro" id="IPR050466">
    <property type="entry name" value="Carboxylest/Gibb_receptor"/>
</dbReference>
<evidence type="ECO:0000313" key="5">
    <source>
        <dbReference type="EMBL" id="KAH7568412.1"/>
    </source>
</evidence>
<accession>A0ABQ8HVM7</accession>
<dbReference type="PANTHER" id="PTHR23024:SF24">
    <property type="entry name" value="ALPHA_BETA HYDROLASE FOLD-3 DOMAIN-CONTAINING PROTEIN"/>
    <property type="match status" value="1"/>
</dbReference>
<keyword evidence="2" id="KW-0378">Hydrolase</keyword>
<comment type="similarity">
    <text evidence="1">Belongs to the 'GDXG' lipolytic enzyme family.</text>
</comment>
<dbReference type="InterPro" id="IPR013094">
    <property type="entry name" value="AB_hydrolase_3"/>
</dbReference>
<dbReference type="Pfam" id="PF07859">
    <property type="entry name" value="Abhydrolase_3"/>
    <property type="match status" value="1"/>
</dbReference>
<comment type="caution">
    <text evidence="5">The sequence shown here is derived from an EMBL/GenBank/DDBJ whole genome shotgun (WGS) entry which is preliminary data.</text>
</comment>
<evidence type="ECO:0000256" key="3">
    <source>
        <dbReference type="SAM" id="SignalP"/>
    </source>
</evidence>
<feature type="signal peptide" evidence="3">
    <location>
        <begin position="1"/>
        <end position="19"/>
    </location>
</feature>
<feature type="domain" description="Alpha/beta hydrolase fold-3" evidence="4">
    <location>
        <begin position="79"/>
        <end position="296"/>
    </location>
</feature>
<evidence type="ECO:0000259" key="4">
    <source>
        <dbReference type="Pfam" id="PF07859"/>
    </source>
</evidence>
<dbReference type="EMBL" id="JAFEMO010000007">
    <property type="protein sequence ID" value="KAH7568412.1"/>
    <property type="molecule type" value="Genomic_DNA"/>
</dbReference>
<gene>
    <name evidence="5" type="ORF">JRO89_XS07G0295400</name>
</gene>
<reference evidence="5 6" key="1">
    <citation type="submission" date="2021-02" db="EMBL/GenBank/DDBJ databases">
        <title>Plant Genome Project.</title>
        <authorList>
            <person name="Zhang R.-G."/>
        </authorList>
    </citation>
    <scope>NUCLEOTIDE SEQUENCE [LARGE SCALE GENOMIC DNA]</scope>
    <source>
        <tissue evidence="5">Leaves</tissue>
    </source>
</reference>
<evidence type="ECO:0000256" key="1">
    <source>
        <dbReference type="ARBA" id="ARBA00010515"/>
    </source>
</evidence>
<dbReference type="Gene3D" id="3.40.50.1820">
    <property type="entry name" value="alpha/beta hydrolase"/>
    <property type="match status" value="1"/>
</dbReference>
<proteinExistence type="inferred from homology"/>
<keyword evidence="3" id="KW-0732">Signal</keyword>
<dbReference type="PANTHER" id="PTHR23024">
    <property type="entry name" value="ARYLACETAMIDE DEACETYLASE"/>
    <property type="match status" value="1"/>
</dbReference>
<name>A0ABQ8HVM7_9ROSI</name>
<evidence type="ECO:0000256" key="2">
    <source>
        <dbReference type="ARBA" id="ARBA00022801"/>
    </source>
</evidence>
<dbReference type="PROSITE" id="PS01173">
    <property type="entry name" value="LIPASE_GDXG_HIS"/>
    <property type="match status" value="1"/>
</dbReference>
<protein>
    <recommendedName>
        <fullName evidence="4">Alpha/beta hydrolase fold-3 domain-containing protein</fullName>
    </recommendedName>
</protein>
<feature type="chain" id="PRO_5046070447" description="Alpha/beta hydrolase fold-3 domain-containing protein" evidence="3">
    <location>
        <begin position="20"/>
        <end position="320"/>
    </location>
</feature>
<sequence>MKLRLLFAFFKFILNLCCHQNGTINRRLINFLDLKSPPSKTPRNGVISSDTVIDASRDLWFRLFTPAATVLAGGSVPVIVYFHGGGFALSSPSSFAYDDWCRELVRELRCALVSVNYRLAPEHRCPTQYEDGFDALKFLDDNEDKLPVYVNPKLCFLAGDSAGGNLAHNVVVKAGEHEFSRLKLIGLIAIQPFFGGKERTESEIRNPGRPLLSLKDTDWYWRAFLPNGSDRDHPAANVFGPNSSVDISRVKYPATLILTGGLDILNDWQRKYYDGLKKAGKEVDLVEDPNSFHGSYMFHELPGSYFFIKEIQNFMQKQLV</sequence>
<dbReference type="SUPFAM" id="SSF53474">
    <property type="entry name" value="alpha/beta-Hydrolases"/>
    <property type="match status" value="1"/>
</dbReference>
<keyword evidence="6" id="KW-1185">Reference proteome</keyword>
<evidence type="ECO:0000313" key="6">
    <source>
        <dbReference type="Proteomes" id="UP000827721"/>
    </source>
</evidence>
<dbReference type="Proteomes" id="UP000827721">
    <property type="component" value="Unassembled WGS sequence"/>
</dbReference>
<organism evidence="5 6">
    <name type="scientific">Xanthoceras sorbifolium</name>
    <dbReference type="NCBI Taxonomy" id="99658"/>
    <lineage>
        <taxon>Eukaryota</taxon>
        <taxon>Viridiplantae</taxon>
        <taxon>Streptophyta</taxon>
        <taxon>Embryophyta</taxon>
        <taxon>Tracheophyta</taxon>
        <taxon>Spermatophyta</taxon>
        <taxon>Magnoliopsida</taxon>
        <taxon>eudicotyledons</taxon>
        <taxon>Gunneridae</taxon>
        <taxon>Pentapetalae</taxon>
        <taxon>rosids</taxon>
        <taxon>malvids</taxon>
        <taxon>Sapindales</taxon>
        <taxon>Sapindaceae</taxon>
        <taxon>Xanthoceroideae</taxon>
        <taxon>Xanthoceras</taxon>
    </lineage>
</organism>
<dbReference type="InterPro" id="IPR029058">
    <property type="entry name" value="AB_hydrolase_fold"/>
</dbReference>
<dbReference type="InterPro" id="IPR002168">
    <property type="entry name" value="Lipase_GDXG_HIS_AS"/>
</dbReference>